<dbReference type="EMBL" id="JYDJ01000180">
    <property type="protein sequence ID" value="KRX41102.1"/>
    <property type="molecule type" value="Genomic_DNA"/>
</dbReference>
<protein>
    <submittedName>
        <fullName evidence="1">Uncharacterized protein</fullName>
    </submittedName>
</protein>
<comment type="caution">
    <text evidence="1">The sequence shown here is derived from an EMBL/GenBank/DDBJ whole genome shotgun (WGS) entry which is preliminary data.</text>
</comment>
<sequence>MTLFCQKTITRKIKLLTNESMITLRRILSIQCFKWEEQAVGGLIQAAKWAFNCFLFALSFLGDCQSLLLSVALLNGSGECSSSDWSNFIGQVNLRRINFSFKVQQNKRRNEIEAFGKFGDEDEKGKKSKKINLIIFIQWMLE</sequence>
<reference evidence="1 2" key="1">
    <citation type="submission" date="2015-01" db="EMBL/GenBank/DDBJ databases">
        <title>Evolution of Trichinella species and genotypes.</title>
        <authorList>
            <person name="Korhonen P.K."/>
            <person name="Edoardo P."/>
            <person name="Giuseppe L.R."/>
            <person name="Gasser R.B."/>
        </authorList>
    </citation>
    <scope>NUCLEOTIDE SEQUENCE [LARGE SCALE GENOMIC DNA]</scope>
    <source>
        <strain evidence="1">ISS417</strain>
    </source>
</reference>
<keyword evidence="2" id="KW-1185">Reference proteome</keyword>
<dbReference type="Proteomes" id="UP000055048">
    <property type="component" value="Unassembled WGS sequence"/>
</dbReference>
<dbReference type="AlphaFoldDB" id="A0A0V0TQF0"/>
<accession>A0A0V0TQF0</accession>
<name>A0A0V0TQF0_9BILA</name>
<proteinExistence type="predicted"/>
<organism evidence="1 2">
    <name type="scientific">Trichinella murrelli</name>
    <dbReference type="NCBI Taxonomy" id="144512"/>
    <lineage>
        <taxon>Eukaryota</taxon>
        <taxon>Metazoa</taxon>
        <taxon>Ecdysozoa</taxon>
        <taxon>Nematoda</taxon>
        <taxon>Enoplea</taxon>
        <taxon>Dorylaimia</taxon>
        <taxon>Trichinellida</taxon>
        <taxon>Trichinellidae</taxon>
        <taxon>Trichinella</taxon>
    </lineage>
</organism>
<gene>
    <name evidence="1" type="ORF">T05_11509</name>
</gene>
<evidence type="ECO:0000313" key="1">
    <source>
        <dbReference type="EMBL" id="KRX41102.1"/>
    </source>
</evidence>
<evidence type="ECO:0000313" key="2">
    <source>
        <dbReference type="Proteomes" id="UP000055048"/>
    </source>
</evidence>